<name>A0ACB8WR97_9TELE</name>
<gene>
    <name evidence="1" type="ORF">L3Q82_025123</name>
</gene>
<reference evidence="1" key="1">
    <citation type="submission" date="2022-04" db="EMBL/GenBank/DDBJ databases">
        <title>Jade perch genome.</title>
        <authorList>
            <person name="Chao B."/>
        </authorList>
    </citation>
    <scope>NUCLEOTIDE SEQUENCE</scope>
    <source>
        <strain evidence="1">CB-2022</strain>
    </source>
</reference>
<organism evidence="1 2">
    <name type="scientific">Scortum barcoo</name>
    <name type="common">barcoo grunter</name>
    <dbReference type="NCBI Taxonomy" id="214431"/>
    <lineage>
        <taxon>Eukaryota</taxon>
        <taxon>Metazoa</taxon>
        <taxon>Chordata</taxon>
        <taxon>Craniata</taxon>
        <taxon>Vertebrata</taxon>
        <taxon>Euteleostomi</taxon>
        <taxon>Actinopterygii</taxon>
        <taxon>Neopterygii</taxon>
        <taxon>Teleostei</taxon>
        <taxon>Neoteleostei</taxon>
        <taxon>Acanthomorphata</taxon>
        <taxon>Eupercaria</taxon>
        <taxon>Centrarchiformes</taxon>
        <taxon>Terapontoidei</taxon>
        <taxon>Terapontidae</taxon>
        <taxon>Scortum</taxon>
    </lineage>
</organism>
<proteinExistence type="predicted"/>
<accession>A0ACB8WR97</accession>
<comment type="caution">
    <text evidence="1">The sequence shown here is derived from an EMBL/GenBank/DDBJ whole genome shotgun (WGS) entry which is preliminary data.</text>
</comment>
<protein>
    <submittedName>
        <fullName evidence="1">Uncharacterized protein</fullName>
    </submittedName>
</protein>
<evidence type="ECO:0000313" key="1">
    <source>
        <dbReference type="EMBL" id="KAI3370352.1"/>
    </source>
</evidence>
<evidence type="ECO:0000313" key="2">
    <source>
        <dbReference type="Proteomes" id="UP000831701"/>
    </source>
</evidence>
<keyword evidence="2" id="KW-1185">Reference proteome</keyword>
<dbReference type="EMBL" id="CM041537">
    <property type="protein sequence ID" value="KAI3370352.1"/>
    <property type="molecule type" value="Genomic_DNA"/>
</dbReference>
<dbReference type="Proteomes" id="UP000831701">
    <property type="component" value="Chromosome 7"/>
</dbReference>
<sequence length="125" mass="13550">MSPRWGGRSLSLCGRLRGTWLEIVGLTSTHSLGSGTQLLERGWTSTTLDLPRQYRVPKAFLGSLGGVLDSAPTGDSIVLLRGLQLHVTPGDTLGRRSMIDFVVVSSDLRPYVLDTRVKRGAELST</sequence>